<comment type="caution">
    <text evidence="2">The sequence shown here is derived from an EMBL/GenBank/DDBJ whole genome shotgun (WGS) entry which is preliminary data.</text>
</comment>
<dbReference type="InterPro" id="IPR000719">
    <property type="entry name" value="Prot_kinase_dom"/>
</dbReference>
<dbReference type="Proteomes" id="UP001175226">
    <property type="component" value="Unassembled WGS sequence"/>
</dbReference>
<evidence type="ECO:0000313" key="3">
    <source>
        <dbReference type="Proteomes" id="UP001175226"/>
    </source>
</evidence>
<dbReference type="GO" id="GO:0005524">
    <property type="term" value="F:ATP binding"/>
    <property type="evidence" value="ECO:0007669"/>
    <property type="project" value="InterPro"/>
</dbReference>
<dbReference type="Gene3D" id="1.10.510.10">
    <property type="entry name" value="Transferase(Phosphotransferase) domain 1"/>
    <property type="match status" value="1"/>
</dbReference>
<accession>A0AA39JSM5</accession>
<evidence type="ECO:0000259" key="1">
    <source>
        <dbReference type="PROSITE" id="PS50011"/>
    </source>
</evidence>
<organism evidence="2 3">
    <name type="scientific">Armillaria borealis</name>
    <dbReference type="NCBI Taxonomy" id="47425"/>
    <lineage>
        <taxon>Eukaryota</taxon>
        <taxon>Fungi</taxon>
        <taxon>Dikarya</taxon>
        <taxon>Basidiomycota</taxon>
        <taxon>Agaricomycotina</taxon>
        <taxon>Agaricomycetes</taxon>
        <taxon>Agaricomycetidae</taxon>
        <taxon>Agaricales</taxon>
        <taxon>Marasmiineae</taxon>
        <taxon>Physalacriaceae</taxon>
        <taxon>Armillaria</taxon>
    </lineage>
</organism>
<keyword evidence="3" id="KW-1185">Reference proteome</keyword>
<reference evidence="2" key="1">
    <citation type="submission" date="2023-06" db="EMBL/GenBank/DDBJ databases">
        <authorList>
            <consortium name="Lawrence Berkeley National Laboratory"/>
            <person name="Ahrendt S."/>
            <person name="Sahu N."/>
            <person name="Indic B."/>
            <person name="Wong-Bajracharya J."/>
            <person name="Merenyi Z."/>
            <person name="Ke H.-M."/>
            <person name="Monk M."/>
            <person name="Kocsube S."/>
            <person name="Drula E."/>
            <person name="Lipzen A."/>
            <person name="Balint B."/>
            <person name="Henrissat B."/>
            <person name="Andreopoulos B."/>
            <person name="Martin F.M."/>
            <person name="Harder C.B."/>
            <person name="Rigling D."/>
            <person name="Ford K.L."/>
            <person name="Foster G.D."/>
            <person name="Pangilinan J."/>
            <person name="Papanicolaou A."/>
            <person name="Barry K."/>
            <person name="LaButti K."/>
            <person name="Viragh M."/>
            <person name="Koriabine M."/>
            <person name="Yan M."/>
            <person name="Riley R."/>
            <person name="Champramary S."/>
            <person name="Plett K.L."/>
            <person name="Tsai I.J."/>
            <person name="Slot J."/>
            <person name="Sipos G."/>
            <person name="Plett J."/>
            <person name="Nagy L.G."/>
            <person name="Grigoriev I.V."/>
        </authorList>
    </citation>
    <scope>NUCLEOTIDE SEQUENCE</scope>
    <source>
        <strain evidence="2">FPL87.14</strain>
    </source>
</reference>
<dbReference type="SUPFAM" id="SSF56112">
    <property type="entry name" value="Protein kinase-like (PK-like)"/>
    <property type="match status" value="1"/>
</dbReference>
<name>A0AA39JSM5_9AGAR</name>
<dbReference type="PROSITE" id="PS50011">
    <property type="entry name" value="PROTEIN_KINASE_DOM"/>
    <property type="match status" value="1"/>
</dbReference>
<dbReference type="GO" id="GO:0004672">
    <property type="term" value="F:protein kinase activity"/>
    <property type="evidence" value="ECO:0007669"/>
    <property type="project" value="InterPro"/>
</dbReference>
<feature type="domain" description="Protein kinase" evidence="1">
    <location>
        <begin position="454"/>
        <end position="621"/>
    </location>
</feature>
<sequence>MRRDRFPAVVEIVILGKKQGLVIRDEQFRKFPEHVGKRRMSVSDQVPTCTNTITNTMSIYPANIQEFLTFLPVRPPLLPEAKYSSLIAAYTAQDVPSPEDRLLCCRPDLTLIPRLMEFLVATVKNLDICSVSCQSTERTFERMHRTKSFRTQYQMGVYVRDCIFAIDPIMNAIAQAAGLSDPNILVNRDSVGEVGGDFDITILRKGCWEPVVVCSEKDIAYSVLLEQAEDLSRSFSLDLTKKQTGAKAIIMKLALQMATAKAEYGFLFAGYIAIAAQLVRSTDPSRPGRILLLSPMFKLQNESLPHYSSSLTQFQANIPTEPFLAVIVAMLCANLLPGRSVESPPIPSLEVPVMSDTETDADADEDEEYVEGDEEIAGGTSDIPTFDLQVETNAMILQHPYLRSSDIHRISIHRNGENIPATSSEDSRPSLHRESIVHLCRCAPHIPSMNVGTVTLVERISESRWSTVWRCRVDGDEKLRVIKFVPEVHSTMILRELYMYEVALKGCSLVPKFYGVFYRPVGGWFGFLLEDVGENLEKVHWIDWSDVKRDVSATEWQALIDSVKKLHSLDVEHGDLEPRNVTQTAEGFKFFDFGRSEMHRCKGSKCCELRSLLDVYVSGDA</sequence>
<dbReference type="AlphaFoldDB" id="A0AA39JSM5"/>
<dbReference type="InterPro" id="IPR011009">
    <property type="entry name" value="Kinase-like_dom_sf"/>
</dbReference>
<gene>
    <name evidence="2" type="ORF">EV421DRAFT_187636</name>
</gene>
<proteinExistence type="predicted"/>
<protein>
    <recommendedName>
        <fullName evidence="1">Protein kinase domain-containing protein</fullName>
    </recommendedName>
</protein>
<dbReference type="Gene3D" id="3.30.200.20">
    <property type="entry name" value="Phosphorylase Kinase, domain 1"/>
    <property type="match status" value="1"/>
</dbReference>
<dbReference type="EMBL" id="JAUEPT010000012">
    <property type="protein sequence ID" value="KAK0447180.1"/>
    <property type="molecule type" value="Genomic_DNA"/>
</dbReference>
<evidence type="ECO:0000313" key="2">
    <source>
        <dbReference type="EMBL" id="KAK0447180.1"/>
    </source>
</evidence>